<accession>A0AAN9A3E2</accession>
<dbReference type="CDD" id="cd00104">
    <property type="entry name" value="KAZAL_FS"/>
    <property type="match status" value="1"/>
</dbReference>
<keyword evidence="1" id="KW-0646">Protease inhibitor</keyword>
<proteinExistence type="predicted"/>
<keyword evidence="7" id="KW-1185">Reference proteome</keyword>
<reference evidence="6 7" key="1">
    <citation type="submission" date="2023-11" db="EMBL/GenBank/DDBJ databases">
        <title>Halocaridina rubra genome assembly.</title>
        <authorList>
            <person name="Smith C."/>
        </authorList>
    </citation>
    <scope>NUCLEOTIDE SEQUENCE [LARGE SCALE GENOMIC DNA]</scope>
    <source>
        <strain evidence="6">EP-1</strain>
        <tissue evidence="6">Whole</tissue>
    </source>
</reference>
<dbReference type="InterPro" id="IPR050653">
    <property type="entry name" value="Prot_Inhib_GrowthFact_Antg"/>
</dbReference>
<dbReference type="GO" id="GO:0005576">
    <property type="term" value="C:extracellular region"/>
    <property type="evidence" value="ECO:0007669"/>
    <property type="project" value="TreeGrafter"/>
</dbReference>
<comment type="caution">
    <text evidence="6">The sequence shown here is derived from an EMBL/GenBank/DDBJ whole genome shotgun (WGS) entry which is preliminary data.</text>
</comment>
<keyword evidence="2" id="KW-0722">Serine protease inhibitor</keyword>
<evidence type="ECO:0000259" key="5">
    <source>
        <dbReference type="PROSITE" id="PS51465"/>
    </source>
</evidence>
<feature type="signal peptide" evidence="4">
    <location>
        <begin position="1"/>
        <end position="18"/>
    </location>
</feature>
<dbReference type="SMART" id="SM00280">
    <property type="entry name" value="KAZAL"/>
    <property type="match status" value="2"/>
</dbReference>
<dbReference type="PANTHER" id="PTHR10913">
    <property type="entry name" value="FOLLISTATIN-RELATED"/>
    <property type="match status" value="1"/>
</dbReference>
<dbReference type="AlphaFoldDB" id="A0AAN9A3E2"/>
<name>A0AAN9A3E2_HALRR</name>
<feature type="domain" description="Kazal-like" evidence="5">
    <location>
        <begin position="16"/>
        <end position="68"/>
    </location>
</feature>
<dbReference type="SUPFAM" id="SSF100895">
    <property type="entry name" value="Kazal-type serine protease inhibitors"/>
    <property type="match status" value="2"/>
</dbReference>
<dbReference type="PROSITE" id="PS51465">
    <property type="entry name" value="KAZAL_2"/>
    <property type="match status" value="1"/>
</dbReference>
<feature type="chain" id="PRO_5042826498" description="Kazal-like domain-containing protein" evidence="4">
    <location>
        <begin position="19"/>
        <end position="133"/>
    </location>
</feature>
<dbReference type="Gene3D" id="3.30.60.30">
    <property type="match status" value="1"/>
</dbReference>
<evidence type="ECO:0000256" key="3">
    <source>
        <dbReference type="ARBA" id="ARBA00023157"/>
    </source>
</evidence>
<organism evidence="6 7">
    <name type="scientific">Halocaridina rubra</name>
    <name type="common">Hawaiian red shrimp</name>
    <dbReference type="NCBI Taxonomy" id="373956"/>
    <lineage>
        <taxon>Eukaryota</taxon>
        <taxon>Metazoa</taxon>
        <taxon>Ecdysozoa</taxon>
        <taxon>Arthropoda</taxon>
        <taxon>Crustacea</taxon>
        <taxon>Multicrustacea</taxon>
        <taxon>Malacostraca</taxon>
        <taxon>Eumalacostraca</taxon>
        <taxon>Eucarida</taxon>
        <taxon>Decapoda</taxon>
        <taxon>Pleocyemata</taxon>
        <taxon>Caridea</taxon>
        <taxon>Atyoidea</taxon>
        <taxon>Atyidae</taxon>
        <taxon>Halocaridina</taxon>
    </lineage>
</organism>
<dbReference type="Proteomes" id="UP001381693">
    <property type="component" value="Unassembled WGS sequence"/>
</dbReference>
<keyword evidence="3" id="KW-1015">Disulfide bond</keyword>
<keyword evidence="4" id="KW-0732">Signal</keyword>
<evidence type="ECO:0000256" key="1">
    <source>
        <dbReference type="ARBA" id="ARBA00022690"/>
    </source>
</evidence>
<dbReference type="Pfam" id="PF07648">
    <property type="entry name" value="Kazal_2"/>
    <property type="match status" value="2"/>
</dbReference>
<evidence type="ECO:0000256" key="2">
    <source>
        <dbReference type="ARBA" id="ARBA00022900"/>
    </source>
</evidence>
<dbReference type="PANTHER" id="PTHR10913:SF45">
    <property type="entry name" value="FOLLISTATIN, ISOFORM A-RELATED"/>
    <property type="match status" value="1"/>
</dbReference>
<dbReference type="EMBL" id="JAXCGZ010013344">
    <property type="protein sequence ID" value="KAK7072774.1"/>
    <property type="molecule type" value="Genomic_DNA"/>
</dbReference>
<dbReference type="InterPro" id="IPR036058">
    <property type="entry name" value="Kazal_dom_sf"/>
</dbReference>
<protein>
    <recommendedName>
        <fullName evidence="5">Kazal-like domain-containing protein</fullName>
    </recommendedName>
</protein>
<gene>
    <name evidence="6" type="ORF">SK128_012291</name>
</gene>
<dbReference type="InterPro" id="IPR002350">
    <property type="entry name" value="Kazal_dom"/>
</dbReference>
<sequence>MKTFTLIAFLLFFAYGRGQDECDFGCYDLWDPVCGSDGVTYSNTCELELADCLSEDKITVAYDGECKPKKEQFLPECDPSMIQADCSLYRYAPLCEVSGTSYRSLCDMCQAMFVDQKSKNVVYIIDHLGSCDA</sequence>
<evidence type="ECO:0000313" key="7">
    <source>
        <dbReference type="Proteomes" id="UP001381693"/>
    </source>
</evidence>
<evidence type="ECO:0000313" key="6">
    <source>
        <dbReference type="EMBL" id="KAK7072774.1"/>
    </source>
</evidence>
<evidence type="ECO:0000256" key="4">
    <source>
        <dbReference type="SAM" id="SignalP"/>
    </source>
</evidence>